<reference evidence="1 2" key="1">
    <citation type="submission" date="2023-10" db="EMBL/GenBank/DDBJ databases">
        <title>Noviherbaspirillum sp. CPCC 100848 genome assembly.</title>
        <authorList>
            <person name="Li X.Y."/>
            <person name="Fang X.M."/>
        </authorList>
    </citation>
    <scope>NUCLEOTIDE SEQUENCE [LARGE SCALE GENOMIC DNA]</scope>
    <source>
        <strain evidence="1 2">CPCC 100848</strain>
    </source>
</reference>
<name>A0ABU6JGK1_9BURK</name>
<comment type="caution">
    <text evidence="1">The sequence shown here is derived from an EMBL/GenBank/DDBJ whole genome shotgun (WGS) entry which is preliminary data.</text>
</comment>
<protein>
    <submittedName>
        <fullName evidence="1">Uncharacterized protein</fullName>
    </submittedName>
</protein>
<sequence length="69" mass="7723">MAITFVGGYTYRFTYQDGSHKDYMQAGGDGNDTLWRDSGGVVHRGAHVFQNVVAIHEVARPPQAINERR</sequence>
<organism evidence="1 2">
    <name type="scientific">Noviherbaspirillum album</name>
    <dbReference type="NCBI Taxonomy" id="3080276"/>
    <lineage>
        <taxon>Bacteria</taxon>
        <taxon>Pseudomonadati</taxon>
        <taxon>Pseudomonadota</taxon>
        <taxon>Betaproteobacteria</taxon>
        <taxon>Burkholderiales</taxon>
        <taxon>Oxalobacteraceae</taxon>
        <taxon>Noviherbaspirillum</taxon>
    </lineage>
</organism>
<keyword evidence="2" id="KW-1185">Reference proteome</keyword>
<dbReference type="EMBL" id="JAWIIV010000036">
    <property type="protein sequence ID" value="MEC4722795.1"/>
    <property type="molecule type" value="Genomic_DNA"/>
</dbReference>
<evidence type="ECO:0000313" key="2">
    <source>
        <dbReference type="Proteomes" id="UP001352263"/>
    </source>
</evidence>
<accession>A0ABU6JGK1</accession>
<evidence type="ECO:0000313" key="1">
    <source>
        <dbReference type="EMBL" id="MEC4722795.1"/>
    </source>
</evidence>
<dbReference type="Proteomes" id="UP001352263">
    <property type="component" value="Unassembled WGS sequence"/>
</dbReference>
<proteinExistence type="predicted"/>
<gene>
    <name evidence="1" type="ORF">RY831_26910</name>
</gene>
<dbReference type="RefSeq" id="WP_326509453.1">
    <property type="nucleotide sequence ID" value="NZ_JAWIIV010000036.1"/>
</dbReference>